<proteinExistence type="predicted"/>
<dbReference type="SUPFAM" id="SSF55785">
    <property type="entry name" value="PYP-like sensor domain (PAS domain)"/>
    <property type="match status" value="1"/>
</dbReference>
<comment type="caution">
    <text evidence="1">The sequence shown here is derived from an EMBL/GenBank/DDBJ whole genome shotgun (WGS) entry which is preliminary data.</text>
</comment>
<dbReference type="PATRIC" id="fig|1705564.3.peg.567"/>
<organism evidence="1 2">
    <name type="scientific">Candidatus Methanofastidiosum methylothiophilum</name>
    <dbReference type="NCBI Taxonomy" id="1705564"/>
    <lineage>
        <taxon>Archaea</taxon>
        <taxon>Methanobacteriati</taxon>
        <taxon>Methanobacteriota</taxon>
        <taxon>Stenosarchaea group</taxon>
        <taxon>Candidatus Methanofastidiosia</taxon>
        <taxon>Candidatus Methanofastidiosales</taxon>
        <taxon>Candidatus Methanofastidiosaceae</taxon>
        <taxon>Candidatus Methanofastidiosum</taxon>
    </lineage>
</organism>
<dbReference type="InterPro" id="IPR035965">
    <property type="entry name" value="PAS-like_dom_sf"/>
</dbReference>
<evidence type="ECO:0008006" key="3">
    <source>
        <dbReference type="Google" id="ProtNLM"/>
    </source>
</evidence>
<dbReference type="Proteomes" id="UP000075578">
    <property type="component" value="Unassembled WGS sequence"/>
</dbReference>
<evidence type="ECO:0000313" key="2">
    <source>
        <dbReference type="Proteomes" id="UP000075578"/>
    </source>
</evidence>
<dbReference type="Gene3D" id="3.30.450.20">
    <property type="entry name" value="PAS domain"/>
    <property type="match status" value="1"/>
</dbReference>
<gene>
    <name evidence="1" type="ORF">AMQ74_00556</name>
</gene>
<dbReference type="AlphaFoldDB" id="A0A150J7P7"/>
<reference evidence="1 2" key="1">
    <citation type="journal article" date="2016" name="ISME J.">
        <title>Chasing the elusive Euryarchaeota class WSA2: genomes reveal a uniquely fastidious methyl-reducing methanogen.</title>
        <authorList>
            <person name="Nobu M.K."/>
            <person name="Narihiro T."/>
            <person name="Kuroda K."/>
            <person name="Mei R."/>
            <person name="Liu W.T."/>
        </authorList>
    </citation>
    <scope>NUCLEOTIDE SEQUENCE [LARGE SCALE GENOMIC DNA]</scope>
    <source>
        <strain evidence="1">U1lsi0528_Bin089</strain>
    </source>
</reference>
<sequence>METISLTSRDKLKLMEEIFNQMDIYAMILDETNNIIMINNKMKKDFGNVLGKKCYDIHHKTSAPPYFCAIDLIKEGKLGIETFFDDAVTNKWYEINVSKVLVEDKIYYVHLMTDINEKYVNAQKIIELNQTLRLLNKILRHDILNNLTVISMSLEILKTQDLDLKQKALMSVQKSVELIDKMRDLESAVSSGGRLNIYDLRPIMHELTVNYPVKFDIEGDCKVMAEKPWSQFLPI</sequence>
<name>A0A150J7P7_9EURY</name>
<accession>A0A150J7P7</accession>
<protein>
    <recommendedName>
        <fullName evidence="3">Sensory histidine kinase AtoS</fullName>
    </recommendedName>
</protein>
<dbReference type="EMBL" id="LNGD01000020">
    <property type="protein sequence ID" value="KYC52984.1"/>
    <property type="molecule type" value="Genomic_DNA"/>
</dbReference>
<evidence type="ECO:0000313" key="1">
    <source>
        <dbReference type="EMBL" id="KYC52984.1"/>
    </source>
</evidence>